<dbReference type="InterPro" id="IPR036249">
    <property type="entry name" value="Thioredoxin-like_sf"/>
</dbReference>
<keyword evidence="5" id="KW-1015">Disulfide bond</keyword>
<sequence>MATAPADALIVTCPNCAAPNWVPQNRVGSGGTCGRCKNALFAAAPITITSANFDAHASRSDLPLLVDFWAPWCGPCRQMAPAFAAAARQLEPWVRLGKLDTEAEQAIAARYRVQSIPTMIMFRKGREIARQSGAITLKSPSSTTGAPLASNPAACSINRSNHANL</sequence>
<dbReference type="RefSeq" id="WP_270078498.1">
    <property type="nucleotide sequence ID" value="NZ_CP115174.1"/>
</dbReference>
<reference evidence="9 10" key="1">
    <citation type="submission" date="2022-12" db="EMBL/GenBank/DDBJ databases">
        <title>Sphingomonas abieness sp. nov., an endophytic bacterium isolated from Abies koreana.</title>
        <authorList>
            <person name="Jiang L."/>
            <person name="Lee J."/>
        </authorList>
    </citation>
    <scope>NUCLEOTIDE SEQUENCE [LARGE SCALE GENOMIC DNA]</scope>
    <source>
        <strain evidence="10">PAMB 00755</strain>
    </source>
</reference>
<feature type="domain" description="Thioredoxin" evidence="8">
    <location>
        <begin position="37"/>
        <end position="149"/>
    </location>
</feature>
<dbReference type="PROSITE" id="PS51352">
    <property type="entry name" value="THIOREDOXIN_2"/>
    <property type="match status" value="1"/>
</dbReference>
<dbReference type="InterPro" id="IPR013766">
    <property type="entry name" value="Thioredoxin_domain"/>
</dbReference>
<evidence type="ECO:0000256" key="5">
    <source>
        <dbReference type="ARBA" id="ARBA00023157"/>
    </source>
</evidence>
<dbReference type="PANTHER" id="PTHR45663:SF11">
    <property type="entry name" value="GEO12009P1"/>
    <property type="match status" value="1"/>
</dbReference>
<dbReference type="Pfam" id="PF00085">
    <property type="entry name" value="Thioredoxin"/>
    <property type="match status" value="1"/>
</dbReference>
<keyword evidence="6" id="KW-0676">Redox-active center</keyword>
<dbReference type="InterPro" id="IPR049299">
    <property type="entry name" value="Thio2_N"/>
</dbReference>
<dbReference type="InterPro" id="IPR017937">
    <property type="entry name" value="Thioredoxin_CS"/>
</dbReference>
<evidence type="ECO:0000256" key="7">
    <source>
        <dbReference type="NCBIfam" id="TIGR01068"/>
    </source>
</evidence>
<evidence type="ECO:0000256" key="1">
    <source>
        <dbReference type="ARBA" id="ARBA00008987"/>
    </source>
</evidence>
<keyword evidence="4" id="KW-0249">Electron transport</keyword>
<organism evidence="9 10">
    <name type="scientific">Sphingomonas abietis</name>
    <dbReference type="NCBI Taxonomy" id="3012344"/>
    <lineage>
        <taxon>Bacteria</taxon>
        <taxon>Pseudomonadati</taxon>
        <taxon>Pseudomonadota</taxon>
        <taxon>Alphaproteobacteria</taxon>
        <taxon>Sphingomonadales</taxon>
        <taxon>Sphingomonadaceae</taxon>
        <taxon>Sphingomonas</taxon>
    </lineage>
</organism>
<accession>A0ABY7NR54</accession>
<dbReference type="PROSITE" id="PS00194">
    <property type="entry name" value="THIOREDOXIN_1"/>
    <property type="match status" value="1"/>
</dbReference>
<proteinExistence type="inferred from homology"/>
<dbReference type="NCBIfam" id="NF008229">
    <property type="entry name" value="PRK10996.1"/>
    <property type="match status" value="1"/>
</dbReference>
<dbReference type="Pfam" id="PF21352">
    <property type="entry name" value="Zn_ribbon_Thio2"/>
    <property type="match status" value="1"/>
</dbReference>
<keyword evidence="10" id="KW-1185">Reference proteome</keyword>
<dbReference type="PRINTS" id="PR00421">
    <property type="entry name" value="THIOREDOXIN"/>
</dbReference>
<dbReference type="EMBL" id="CP115174">
    <property type="protein sequence ID" value="WBO23868.1"/>
    <property type="molecule type" value="Genomic_DNA"/>
</dbReference>
<name>A0ABY7NR54_9SPHN</name>
<dbReference type="PANTHER" id="PTHR45663">
    <property type="entry name" value="GEO12009P1"/>
    <property type="match status" value="1"/>
</dbReference>
<dbReference type="SUPFAM" id="SSF52833">
    <property type="entry name" value="Thioredoxin-like"/>
    <property type="match status" value="1"/>
</dbReference>
<dbReference type="NCBIfam" id="TIGR01068">
    <property type="entry name" value="thioredoxin"/>
    <property type="match status" value="1"/>
</dbReference>
<gene>
    <name evidence="9" type="primary">trxC</name>
    <name evidence="9" type="ORF">PBT88_07085</name>
</gene>
<keyword evidence="3" id="KW-0479">Metal-binding</keyword>
<evidence type="ECO:0000313" key="10">
    <source>
        <dbReference type="Proteomes" id="UP001210865"/>
    </source>
</evidence>
<dbReference type="Gene3D" id="3.40.30.10">
    <property type="entry name" value="Glutaredoxin"/>
    <property type="match status" value="1"/>
</dbReference>
<evidence type="ECO:0000256" key="6">
    <source>
        <dbReference type="ARBA" id="ARBA00023284"/>
    </source>
</evidence>
<comment type="similarity">
    <text evidence="1">Belongs to the thioredoxin family.</text>
</comment>
<evidence type="ECO:0000259" key="8">
    <source>
        <dbReference type="PROSITE" id="PS51352"/>
    </source>
</evidence>
<dbReference type="Gene3D" id="2.30.30.380">
    <property type="entry name" value="Zn-finger domain of Sec23/24"/>
    <property type="match status" value="1"/>
</dbReference>
<protein>
    <recommendedName>
        <fullName evidence="7">Thioredoxin</fullName>
    </recommendedName>
</protein>
<evidence type="ECO:0000256" key="3">
    <source>
        <dbReference type="ARBA" id="ARBA00022723"/>
    </source>
</evidence>
<dbReference type="CDD" id="cd02947">
    <property type="entry name" value="TRX_family"/>
    <property type="match status" value="1"/>
</dbReference>
<evidence type="ECO:0000256" key="2">
    <source>
        <dbReference type="ARBA" id="ARBA00022448"/>
    </source>
</evidence>
<evidence type="ECO:0000256" key="4">
    <source>
        <dbReference type="ARBA" id="ARBA00022982"/>
    </source>
</evidence>
<dbReference type="InterPro" id="IPR005746">
    <property type="entry name" value="Thioredoxin"/>
</dbReference>
<evidence type="ECO:0000313" key="9">
    <source>
        <dbReference type="EMBL" id="WBO23868.1"/>
    </source>
</evidence>
<keyword evidence="2" id="KW-0813">Transport</keyword>
<dbReference type="Proteomes" id="UP001210865">
    <property type="component" value="Chromosome"/>
</dbReference>